<reference evidence="2 3" key="1">
    <citation type="submission" date="2015-09" db="EMBL/GenBank/DDBJ databases">
        <authorList>
            <consortium name="Pathogen Informatics"/>
        </authorList>
    </citation>
    <scope>NUCLEOTIDE SEQUENCE [LARGE SCALE GENOMIC DNA]</scope>
    <source>
        <strain evidence="2 3">2789STDY5834876</strain>
    </source>
</reference>
<protein>
    <submittedName>
        <fullName evidence="2">Tyrosine-protein phosphatase</fullName>
        <ecNumber evidence="2">3.1.3.48</ecNumber>
    </submittedName>
</protein>
<dbReference type="InterPro" id="IPR029021">
    <property type="entry name" value="Prot-tyrosine_phosphatase-like"/>
</dbReference>
<name>A0A174GL92_9FIRM</name>
<dbReference type="AlphaFoldDB" id="A0A174GL92"/>
<dbReference type="GO" id="GO:0004725">
    <property type="term" value="F:protein tyrosine phosphatase activity"/>
    <property type="evidence" value="ECO:0007669"/>
    <property type="project" value="UniProtKB-EC"/>
</dbReference>
<accession>A0A174GL92</accession>
<dbReference type="STRING" id="39482.ERS852491_02750"/>
<dbReference type="PANTHER" id="PTHR31126:SF1">
    <property type="entry name" value="TYROSINE SPECIFIC PROTEIN PHOSPHATASES DOMAIN-CONTAINING PROTEIN"/>
    <property type="match status" value="1"/>
</dbReference>
<dbReference type="Proteomes" id="UP000095544">
    <property type="component" value="Unassembled WGS sequence"/>
</dbReference>
<evidence type="ECO:0000313" key="2">
    <source>
        <dbReference type="EMBL" id="CUO61786.1"/>
    </source>
</evidence>
<dbReference type="OrthoDB" id="9815473at2"/>
<dbReference type="Pfam" id="PF13350">
    <property type="entry name" value="Y_phosphatase3"/>
    <property type="match status" value="1"/>
</dbReference>
<dbReference type="RefSeq" id="WP_050640453.1">
    <property type="nucleotide sequence ID" value="NZ_CABKUE010000008.1"/>
</dbReference>
<gene>
    <name evidence="2" type="primary">iphP</name>
    <name evidence="2" type="ORF">ERS852491_02750</name>
</gene>
<organism evidence="2 3">
    <name type="scientific">Faecalicatena contorta</name>
    <dbReference type="NCBI Taxonomy" id="39482"/>
    <lineage>
        <taxon>Bacteria</taxon>
        <taxon>Bacillati</taxon>
        <taxon>Bacillota</taxon>
        <taxon>Clostridia</taxon>
        <taxon>Lachnospirales</taxon>
        <taxon>Lachnospiraceae</taxon>
        <taxon>Faecalicatena</taxon>
    </lineage>
</organism>
<dbReference type="InterPro" id="IPR026893">
    <property type="entry name" value="Tyr/Ser_Pase_IphP-type"/>
</dbReference>
<keyword evidence="2" id="KW-0378">Hydrolase</keyword>
<evidence type="ECO:0000313" key="3">
    <source>
        <dbReference type="Proteomes" id="UP000095544"/>
    </source>
</evidence>
<sequence length="263" mass="29226">MDLKSIGLNGVGNARQLGGYTGADNRKIKMNTLLRTGKLAEALPEDLKRLRDIYGLTDVVDFRTTPERDKAPDPEIDGVKNYHVPILDEENGSMAAVAASGVFTPEEAIKYLLSGAMADMYVEIATTPFSQKGYARFFRILLENEQGAVLWHCTAGKDRAGFGSVLVLAALGVERSVILEDYEITNHYYKENIKAMEQFLRTKGLGDEAVQAARSTAGAEVKHLVKALDVIDREYGSMDEYLRSRILLSDADKEKLRKKYLEN</sequence>
<dbReference type="PANTHER" id="PTHR31126">
    <property type="entry name" value="TYROSINE-PROTEIN PHOSPHATASE"/>
    <property type="match status" value="1"/>
</dbReference>
<comment type="similarity">
    <text evidence="1">Belongs to the protein-tyrosine phosphatase family.</text>
</comment>
<dbReference type="EC" id="3.1.3.48" evidence="2"/>
<proteinExistence type="inferred from homology"/>
<dbReference type="Gene3D" id="3.90.190.10">
    <property type="entry name" value="Protein tyrosine phosphatase superfamily"/>
    <property type="match status" value="1"/>
</dbReference>
<dbReference type="EMBL" id="CYZU01000025">
    <property type="protein sequence ID" value="CUO61786.1"/>
    <property type="molecule type" value="Genomic_DNA"/>
</dbReference>
<evidence type="ECO:0000256" key="1">
    <source>
        <dbReference type="ARBA" id="ARBA00009580"/>
    </source>
</evidence>
<dbReference type="SUPFAM" id="SSF52799">
    <property type="entry name" value="(Phosphotyrosine protein) phosphatases II"/>
    <property type="match status" value="1"/>
</dbReference>